<evidence type="ECO:0000256" key="3">
    <source>
        <dbReference type="PROSITE-ProRule" id="PRU00289"/>
    </source>
</evidence>
<keyword evidence="8" id="KW-1185">Reference proteome</keyword>
<dbReference type="CDD" id="cd00060">
    <property type="entry name" value="FHA"/>
    <property type="match status" value="1"/>
</dbReference>
<dbReference type="Proteomes" id="UP000460157">
    <property type="component" value="Unassembled WGS sequence"/>
</dbReference>
<evidence type="ECO:0000256" key="5">
    <source>
        <dbReference type="SAM" id="Phobius"/>
    </source>
</evidence>
<dbReference type="PANTHER" id="PTHR22683">
    <property type="entry name" value="SPORULATION PROTEIN RELATED"/>
    <property type="match status" value="1"/>
</dbReference>
<keyword evidence="2 3" id="KW-0067">ATP-binding</keyword>
<evidence type="ECO:0000313" key="8">
    <source>
        <dbReference type="Proteomes" id="UP000460157"/>
    </source>
</evidence>
<dbReference type="SUPFAM" id="SSF52540">
    <property type="entry name" value="P-loop containing nucleoside triphosphate hydrolases"/>
    <property type="match status" value="1"/>
</dbReference>
<protein>
    <recommendedName>
        <fullName evidence="6">FtsK domain-containing protein</fullName>
    </recommendedName>
</protein>
<dbReference type="InterPro" id="IPR050206">
    <property type="entry name" value="FtsK/SpoIIIE/SftA"/>
</dbReference>
<organism evidence="7 8">
    <name type="scientific">Nesterenkonia alkaliphila</name>
    <dbReference type="NCBI Taxonomy" id="1463631"/>
    <lineage>
        <taxon>Bacteria</taxon>
        <taxon>Bacillati</taxon>
        <taxon>Actinomycetota</taxon>
        <taxon>Actinomycetes</taxon>
        <taxon>Micrococcales</taxon>
        <taxon>Micrococcaceae</taxon>
        <taxon>Nesterenkonia</taxon>
    </lineage>
</organism>
<accession>A0A7K1UI97</accession>
<dbReference type="Pfam" id="PF01580">
    <property type="entry name" value="FtsK_SpoIIIE"/>
    <property type="match status" value="1"/>
</dbReference>
<evidence type="ECO:0000256" key="1">
    <source>
        <dbReference type="ARBA" id="ARBA00022741"/>
    </source>
</evidence>
<dbReference type="SUPFAM" id="SSF49879">
    <property type="entry name" value="SMAD/FHA domain"/>
    <property type="match status" value="1"/>
</dbReference>
<comment type="caution">
    <text evidence="7">The sequence shown here is derived from an EMBL/GenBank/DDBJ whole genome shotgun (WGS) entry which is preliminary data.</text>
</comment>
<feature type="region of interest" description="Disordered" evidence="4">
    <location>
        <begin position="188"/>
        <end position="208"/>
    </location>
</feature>
<dbReference type="PANTHER" id="PTHR22683:SF1">
    <property type="entry name" value="TYPE VII SECRETION SYSTEM PROTEIN ESSC"/>
    <property type="match status" value="1"/>
</dbReference>
<dbReference type="InterPro" id="IPR027417">
    <property type="entry name" value="P-loop_NTPase"/>
</dbReference>
<dbReference type="EMBL" id="WRPM01000051">
    <property type="protein sequence ID" value="MVT26179.1"/>
    <property type="molecule type" value="Genomic_DNA"/>
</dbReference>
<dbReference type="RefSeq" id="WP_157322869.1">
    <property type="nucleotide sequence ID" value="NZ_BMFX01000006.1"/>
</dbReference>
<dbReference type="InterPro" id="IPR008984">
    <property type="entry name" value="SMAD_FHA_dom_sf"/>
</dbReference>
<dbReference type="AlphaFoldDB" id="A0A7K1UI97"/>
<evidence type="ECO:0000256" key="2">
    <source>
        <dbReference type="ARBA" id="ARBA00022840"/>
    </source>
</evidence>
<dbReference type="GO" id="GO:0005524">
    <property type="term" value="F:ATP binding"/>
    <property type="evidence" value="ECO:0007669"/>
    <property type="project" value="UniProtKB-UniRule"/>
</dbReference>
<sequence length="1267" mass="134109">MTFAVTVVHAPGAVPAGRWEQLRSQAPGAYDHELRLQVDHSPASLSGPALQEALHRFLGTRSVQLSTAGLPLRHLEPGSALMHPEMVVLAAPPGHQLHPVRPGQLSLCVDTGPDAGRLIPLHRGQHSIGRSSSELQIADPAVSRKAAVLEVGARQIRLHPHTGGAPTPLTVDSGITLGGTGLRLCLEPPQPAPDPSWPPAAQPVGEKAPEGKHSMMLAFALVPLLAGIVLVLVTGMWMFLMFSGASALIAAAVFTHGQRRRRKFRRAMRRAAAAWAERASTALCTPGELIRRLRSPQGLPVHAGGTADSGPAVRIGTGRVPAELDLGASAETATQYDDDAEVLSTAGITLAPGEQTRIRGPLREAQRLLRWVLVQLVLNPRQPRVVVLGGRSITELRDFPHLSQVHPHDPSPLPPADSDHPLPGVLICTEAAQSRLVQQALSAGWHLLAPAAEASQAPGWTVDLPAGTVLRHTGTAGPQTTVRQLRFDGLSAETLAEHLRLSLPHAAASSTAGRVPEQCSYPLPERLFSGTAAEHLNAVLGQSAQGQQTLDLVGEGPHLLIAGTTGSGKSELLKTLLVSLCATYGPSELGLVLIDFKGGAAFHQLNTLEHTLGVVTDLSQAAAERTLEGIRSELIRRERLFLEAGAGDYTEYRRMQPKQPLARILVVIDEFRIFSHELPDQLDELMRLATLGRSLGLHLVLSTQRPQGVVTADIRANIGASICLRVRSEEESHDVIGGPEAAGIPRELPGRALLRRPGEPSVLFQTAQLTGSSRLQLYPEAHPAPAPAGSQFRTVVEALQQACTAAGQRRSHTPLLPGLPETLSCTDRLEHPGTASTVLLGRLDDPTGQCQEDLILDLLRPRSLALLGESGSGAASAVSAAAAQALGAAPETDVYLLDGDRSLVRFAGHPRVGAWLTDEHVPEVEHLLSALHEEMLARRMRNGERRPVLLAVTGYAQWHAAGQHGSQLLEHLLGTLAAEGPQAGISVLIAGGRELAMGRLAARIPARVYLPLGTSEEVRYLWPTLRSTDPLPGRGVLTDPKTPPPGLVVQLVTEHPTAAPSPGNADTAEPPRIRVRPLPERLAVAELPPQQPAAEAQNPAPVVGVHQFSWSPAALPLGPVNLILGGRGTGKSSCLELLAQQVPGAYVLTPGGPAPQTRPEVLLVDDAARCPAQQHGLIQQAVTAGVPVVATGAASSSVFSQLPWAHPARSEGSNVLLSPTSRSQGEAFATLVPVLPRPIPGRAVHLRPEGTTLVQWALAEQSPRVSV</sequence>
<reference evidence="7 8" key="1">
    <citation type="submission" date="2019-12" db="EMBL/GenBank/DDBJ databases">
        <title>Nesterenkonia muleiensis sp. nov., a novel actinobacterium isolated from sap of Populus euphratica.</title>
        <authorList>
            <person name="Wang R."/>
        </authorList>
    </citation>
    <scope>NUCLEOTIDE SEQUENCE [LARGE SCALE GENOMIC DNA]</scope>
    <source>
        <strain evidence="7 8">F10</strain>
    </source>
</reference>
<dbReference type="GO" id="GO:0003677">
    <property type="term" value="F:DNA binding"/>
    <property type="evidence" value="ECO:0007669"/>
    <property type="project" value="InterPro"/>
</dbReference>
<evidence type="ECO:0000313" key="7">
    <source>
        <dbReference type="EMBL" id="MVT26179.1"/>
    </source>
</evidence>
<feature type="transmembrane region" description="Helical" evidence="5">
    <location>
        <begin position="215"/>
        <end position="233"/>
    </location>
</feature>
<evidence type="ECO:0000256" key="4">
    <source>
        <dbReference type="SAM" id="MobiDB-lite"/>
    </source>
</evidence>
<keyword evidence="5" id="KW-0812">Transmembrane</keyword>
<dbReference type="CDD" id="cd01127">
    <property type="entry name" value="TrwB_TraG_TraD_VirD4"/>
    <property type="match status" value="1"/>
</dbReference>
<feature type="binding site" evidence="3">
    <location>
        <begin position="563"/>
        <end position="570"/>
    </location>
    <ligand>
        <name>ATP</name>
        <dbReference type="ChEBI" id="CHEBI:30616"/>
    </ligand>
</feature>
<name>A0A7K1UI97_9MICC</name>
<dbReference type="OrthoDB" id="9807790at2"/>
<feature type="domain" description="FtsK" evidence="6">
    <location>
        <begin position="545"/>
        <end position="733"/>
    </location>
</feature>
<keyword evidence="5" id="KW-1133">Transmembrane helix</keyword>
<feature type="compositionally biased region" description="Pro residues" evidence="4">
    <location>
        <begin position="188"/>
        <end position="201"/>
    </location>
</feature>
<evidence type="ECO:0000259" key="6">
    <source>
        <dbReference type="PROSITE" id="PS50901"/>
    </source>
</evidence>
<dbReference type="PROSITE" id="PS50901">
    <property type="entry name" value="FTSK"/>
    <property type="match status" value="1"/>
</dbReference>
<dbReference type="Gene3D" id="2.60.200.20">
    <property type="match status" value="1"/>
</dbReference>
<gene>
    <name evidence="7" type="ORF">GNZ21_07380</name>
</gene>
<proteinExistence type="predicted"/>
<keyword evidence="5" id="KW-0472">Membrane</keyword>
<keyword evidence="1 3" id="KW-0547">Nucleotide-binding</keyword>
<dbReference type="Gene3D" id="3.40.50.300">
    <property type="entry name" value="P-loop containing nucleotide triphosphate hydrolases"/>
    <property type="match status" value="2"/>
</dbReference>
<dbReference type="InterPro" id="IPR002543">
    <property type="entry name" value="FtsK_dom"/>
</dbReference>